<dbReference type="PROSITE" id="PS00107">
    <property type="entry name" value="PROTEIN_KINASE_ATP"/>
    <property type="match status" value="1"/>
</dbReference>
<evidence type="ECO:0000259" key="7">
    <source>
        <dbReference type="PROSITE" id="PS51886"/>
    </source>
</evidence>
<dbReference type="Proteomes" id="UP000039865">
    <property type="component" value="Unassembled WGS sequence"/>
</dbReference>
<dbReference type="InterPro" id="IPR008266">
    <property type="entry name" value="Tyr_kinase_AS"/>
</dbReference>
<dbReference type="Gene3D" id="1.10.510.10">
    <property type="entry name" value="Transferase(Phosphotransferase) domain 1"/>
    <property type="match status" value="1"/>
</dbReference>
<keyword evidence="2 5" id="KW-0547">Nucleotide-binding</keyword>
<evidence type="ECO:0000256" key="2">
    <source>
        <dbReference type="ARBA" id="ARBA00022741"/>
    </source>
</evidence>
<feature type="domain" description="TLDc" evidence="7">
    <location>
        <begin position="413"/>
        <end position="587"/>
    </location>
</feature>
<dbReference type="InterPro" id="IPR045269">
    <property type="entry name" value="Atg1-like"/>
</dbReference>
<dbReference type="GO" id="GO:0016020">
    <property type="term" value="C:membrane"/>
    <property type="evidence" value="ECO:0007669"/>
    <property type="project" value="TreeGrafter"/>
</dbReference>
<gene>
    <name evidence="8" type="primary">Contig31.g37</name>
    <name evidence="8" type="ORF">STYLEM_16926</name>
</gene>
<feature type="binding site" evidence="5">
    <location>
        <position position="52"/>
    </location>
    <ligand>
        <name>ATP</name>
        <dbReference type="ChEBI" id="CHEBI:30616"/>
    </ligand>
</feature>
<dbReference type="InterPro" id="IPR000719">
    <property type="entry name" value="Prot_kinase_dom"/>
</dbReference>
<sequence length="588" mass="67741">MATKGLGLNIREITDRYRLDQKIGKGSFGEVYQAQLLDDKQQVILNKSVALKQQNLYKFVENANAKVKDKFTLEILRLIREIATFELRHPNIVEIEDAFLTSENKFVITSELAETNLETFVQRKLNYEKKPYNVSEISFIMLQLLEGLGYIHDSGFIHRDIAPDNILVFKDGIIKICDLGIASFGKHTTLDAGKDTHKAPEIKLGRQYDNKVDIWSLGIVLHYLMTGSDKDKKGNFINSILSDPEGPEQKIVLPDQYSQFQQIFNRMTTFKANLRPTIEELKGEFLKLVQDKQQYYRYQNYVMNYYYTQTKQIVETQMQLFKKNADYHLKNNQIKNSEATQNNLTDLVKDLKSYDEMIKSYINNKTEVKLQKKVATLQVQYEEKKRNDQVKNEPEVKSLTAQQISQCELEYRRLVDKHVKQQGNANELVFKLNGQCKLLYKATRDGFKAADFHSKCDNQSPTVSFILSEFGLIFGGYTSIPWTAPENLYQNNSDGEAFIFSLSKNTVHNQHQNTGYAVSHFKNQMMQFGMSEIQIKDDCNEKRTNSSKIGSTYQTSNGIEFGSQKSEDYLAGAKKFKVLEVEVYSVAV</sequence>
<keyword evidence="3" id="KW-0418">Kinase</keyword>
<evidence type="ECO:0000313" key="8">
    <source>
        <dbReference type="EMBL" id="CDW87813.1"/>
    </source>
</evidence>
<evidence type="ECO:0000313" key="9">
    <source>
        <dbReference type="Proteomes" id="UP000039865"/>
    </source>
</evidence>
<dbReference type="InterPro" id="IPR011009">
    <property type="entry name" value="Kinase-like_dom_sf"/>
</dbReference>
<keyword evidence="1" id="KW-0808">Transferase</keyword>
<dbReference type="PROSITE" id="PS00109">
    <property type="entry name" value="PROTEIN_KINASE_TYR"/>
    <property type="match status" value="1"/>
</dbReference>
<dbReference type="SMART" id="SM00584">
    <property type="entry name" value="TLDc"/>
    <property type="match status" value="1"/>
</dbReference>
<dbReference type="SMART" id="SM00219">
    <property type="entry name" value="TyrKc"/>
    <property type="match status" value="1"/>
</dbReference>
<dbReference type="InterPro" id="IPR017441">
    <property type="entry name" value="Protein_kinase_ATP_BS"/>
</dbReference>
<dbReference type="Pfam" id="PF00069">
    <property type="entry name" value="Pkinase"/>
    <property type="match status" value="1"/>
</dbReference>
<dbReference type="OrthoDB" id="2013833at2759"/>
<dbReference type="Pfam" id="PF07534">
    <property type="entry name" value="TLD"/>
    <property type="match status" value="1"/>
</dbReference>
<dbReference type="GO" id="GO:0010506">
    <property type="term" value="P:regulation of autophagy"/>
    <property type="evidence" value="ECO:0007669"/>
    <property type="project" value="InterPro"/>
</dbReference>
<feature type="domain" description="Protein kinase" evidence="6">
    <location>
        <begin position="17"/>
        <end position="286"/>
    </location>
</feature>
<dbReference type="InParanoid" id="A0A078B2S8"/>
<dbReference type="PROSITE" id="PS50011">
    <property type="entry name" value="PROTEIN_KINASE_DOM"/>
    <property type="match status" value="1"/>
</dbReference>
<dbReference type="GO" id="GO:0005776">
    <property type="term" value="C:autophagosome"/>
    <property type="evidence" value="ECO:0007669"/>
    <property type="project" value="TreeGrafter"/>
</dbReference>
<organism evidence="8 9">
    <name type="scientific">Stylonychia lemnae</name>
    <name type="common">Ciliate</name>
    <dbReference type="NCBI Taxonomy" id="5949"/>
    <lineage>
        <taxon>Eukaryota</taxon>
        <taxon>Sar</taxon>
        <taxon>Alveolata</taxon>
        <taxon>Ciliophora</taxon>
        <taxon>Intramacronucleata</taxon>
        <taxon>Spirotrichea</taxon>
        <taxon>Stichotrichia</taxon>
        <taxon>Sporadotrichida</taxon>
        <taxon>Oxytrichidae</taxon>
        <taxon>Stylonychinae</taxon>
        <taxon>Stylonychia</taxon>
    </lineage>
</organism>
<protein>
    <submittedName>
        <fullName evidence="8">Tldc domain-containing protein</fullName>
    </submittedName>
</protein>
<evidence type="ECO:0000256" key="3">
    <source>
        <dbReference type="ARBA" id="ARBA00022777"/>
    </source>
</evidence>
<evidence type="ECO:0000256" key="4">
    <source>
        <dbReference type="ARBA" id="ARBA00022840"/>
    </source>
</evidence>
<evidence type="ECO:0000259" key="6">
    <source>
        <dbReference type="PROSITE" id="PS50011"/>
    </source>
</evidence>
<dbReference type="InterPro" id="IPR006571">
    <property type="entry name" value="TLDc_dom"/>
</dbReference>
<dbReference type="GO" id="GO:0004713">
    <property type="term" value="F:protein tyrosine kinase activity"/>
    <property type="evidence" value="ECO:0007669"/>
    <property type="project" value="InterPro"/>
</dbReference>
<dbReference type="GO" id="GO:0000407">
    <property type="term" value="C:phagophore assembly site"/>
    <property type="evidence" value="ECO:0007669"/>
    <property type="project" value="TreeGrafter"/>
</dbReference>
<dbReference type="GO" id="GO:0005829">
    <property type="term" value="C:cytosol"/>
    <property type="evidence" value="ECO:0007669"/>
    <property type="project" value="TreeGrafter"/>
</dbReference>
<dbReference type="GO" id="GO:0004674">
    <property type="term" value="F:protein serine/threonine kinase activity"/>
    <property type="evidence" value="ECO:0007669"/>
    <property type="project" value="InterPro"/>
</dbReference>
<keyword evidence="4 5" id="KW-0067">ATP-binding</keyword>
<proteinExistence type="predicted"/>
<dbReference type="SUPFAM" id="SSF56112">
    <property type="entry name" value="Protein kinase-like (PK-like)"/>
    <property type="match status" value="1"/>
</dbReference>
<dbReference type="PROSITE" id="PS51886">
    <property type="entry name" value="TLDC"/>
    <property type="match status" value="1"/>
</dbReference>
<keyword evidence="9" id="KW-1185">Reference proteome</keyword>
<accession>A0A078B2S8</accession>
<dbReference type="CDD" id="cd14014">
    <property type="entry name" value="STKc_PknB_like"/>
    <property type="match status" value="1"/>
</dbReference>
<dbReference type="Gene3D" id="3.30.200.20">
    <property type="entry name" value="Phosphorylase Kinase, domain 1"/>
    <property type="match status" value="1"/>
</dbReference>
<dbReference type="InterPro" id="IPR020635">
    <property type="entry name" value="Tyr_kinase_cat_dom"/>
</dbReference>
<reference evidence="8 9" key="1">
    <citation type="submission" date="2014-06" db="EMBL/GenBank/DDBJ databases">
        <authorList>
            <person name="Swart Estienne"/>
        </authorList>
    </citation>
    <scope>NUCLEOTIDE SEQUENCE [LARGE SCALE GENOMIC DNA]</scope>
    <source>
        <strain evidence="8 9">130c</strain>
    </source>
</reference>
<dbReference type="PANTHER" id="PTHR24348">
    <property type="entry name" value="SERINE/THREONINE-PROTEIN KINASE UNC-51-RELATED"/>
    <property type="match status" value="1"/>
</dbReference>
<dbReference type="PANTHER" id="PTHR24348:SF22">
    <property type="entry name" value="NON-SPECIFIC SERINE_THREONINE PROTEIN KINASE"/>
    <property type="match status" value="1"/>
</dbReference>
<dbReference type="OMA" id="TWEVKEC"/>
<name>A0A078B2S8_STYLE</name>
<dbReference type="AlphaFoldDB" id="A0A078B2S8"/>
<dbReference type="GO" id="GO:0005524">
    <property type="term" value="F:ATP binding"/>
    <property type="evidence" value="ECO:0007669"/>
    <property type="project" value="UniProtKB-UniRule"/>
</dbReference>
<dbReference type="EMBL" id="CCKQ01015962">
    <property type="protein sequence ID" value="CDW87813.1"/>
    <property type="molecule type" value="Genomic_DNA"/>
</dbReference>
<dbReference type="GO" id="GO:0000045">
    <property type="term" value="P:autophagosome assembly"/>
    <property type="evidence" value="ECO:0007669"/>
    <property type="project" value="TreeGrafter"/>
</dbReference>
<evidence type="ECO:0000256" key="5">
    <source>
        <dbReference type="PROSITE-ProRule" id="PRU10141"/>
    </source>
</evidence>
<evidence type="ECO:0000256" key="1">
    <source>
        <dbReference type="ARBA" id="ARBA00022679"/>
    </source>
</evidence>